<evidence type="ECO:0000313" key="3">
    <source>
        <dbReference type="Proteomes" id="UP001164420"/>
    </source>
</evidence>
<accession>A0ABT2LDI8</accession>
<comment type="caution">
    <text evidence="2">The sequence shown here is derived from an EMBL/GenBank/DDBJ whole genome shotgun (WGS) entry which is preliminary data.</text>
</comment>
<dbReference type="EMBL" id="JAOCQI010000003">
    <property type="protein sequence ID" value="MCT7313282.1"/>
    <property type="molecule type" value="Genomic_DNA"/>
</dbReference>
<keyword evidence="1" id="KW-0812">Transmembrane</keyword>
<reference evidence="2 3" key="1">
    <citation type="journal article" date="2023" name="Front. Microbiol.">
        <title>Ralstonia chuxiongensis sp. nov., Ralstonia mojiangensis sp. nov., and Ralstonia soli sp. nov., isolated from tobacco fields, are three novel species in the family Burkholderiaceae.</title>
        <authorList>
            <person name="Lu C.H."/>
            <person name="Zhang Y.Y."/>
            <person name="Jiang N."/>
            <person name="Chen W."/>
            <person name="Shao X."/>
            <person name="Zhao Z.M."/>
            <person name="Lu W.L."/>
            <person name="Hu X."/>
            <person name="Xi Y.X."/>
            <person name="Zou S.Y."/>
            <person name="Wei Q.J."/>
            <person name="Lin Z.L."/>
            <person name="Gong L."/>
            <person name="Gai X.T."/>
            <person name="Zhang L.Q."/>
            <person name="Li J.Y."/>
            <person name="Jin Y."/>
            <person name="Xia Z.Y."/>
        </authorList>
    </citation>
    <scope>NUCLEOTIDE SEQUENCE [LARGE SCALE GENOMIC DNA]</scope>
    <source>
        <strain evidence="2 3">22TCJT01-1</strain>
    </source>
</reference>
<evidence type="ECO:0000256" key="1">
    <source>
        <dbReference type="SAM" id="Phobius"/>
    </source>
</evidence>
<keyword evidence="3" id="KW-1185">Reference proteome</keyword>
<protein>
    <submittedName>
        <fullName evidence="2">Uncharacterized protein</fullName>
    </submittedName>
</protein>
<dbReference type="RefSeq" id="WP_260785029.1">
    <property type="nucleotide sequence ID" value="NZ_JAOCQI010000003.1"/>
</dbReference>
<sequence>MAEPTTASTAATAVAWIGVAGVVLGAILGAVLTVLRELIVDRAKAKKDKQYLVILVSTQLDRFVLGCADVVDDDGLCRGQPDKDGCRAAQTTPPSFKPELLQVDWKSLPVDLMHRVLDFPFAIEQVDARLQSIGEDSDPPDYADWFDERQFAYANLASTAAVLADDLRMAVGVPTRPAEEWRTRRHILDRLEVINLRRKRLSDKHFLTAPIFGHPVVQGDSI</sequence>
<dbReference type="Proteomes" id="UP001164420">
    <property type="component" value="Unassembled WGS sequence"/>
</dbReference>
<name>A0ABT2LDI8_9RALS</name>
<evidence type="ECO:0000313" key="2">
    <source>
        <dbReference type="EMBL" id="MCT7313282.1"/>
    </source>
</evidence>
<gene>
    <name evidence="2" type="ORF">N5J06_20095</name>
</gene>
<proteinExistence type="predicted"/>
<keyword evidence="1" id="KW-1133">Transmembrane helix</keyword>
<feature type="transmembrane region" description="Helical" evidence="1">
    <location>
        <begin position="13"/>
        <end position="35"/>
    </location>
</feature>
<organism evidence="2 3">
    <name type="scientific">Ralstonia mojiangensis</name>
    <dbReference type="NCBI Taxonomy" id="2953895"/>
    <lineage>
        <taxon>Bacteria</taxon>
        <taxon>Pseudomonadati</taxon>
        <taxon>Pseudomonadota</taxon>
        <taxon>Betaproteobacteria</taxon>
        <taxon>Burkholderiales</taxon>
        <taxon>Burkholderiaceae</taxon>
        <taxon>Ralstonia</taxon>
    </lineage>
</organism>
<keyword evidence="1" id="KW-0472">Membrane</keyword>